<dbReference type="PANTHER" id="PTHR44259:SF29">
    <property type="entry name" value="F-BOX DOMAIN-CONTAINING PROTEIN"/>
    <property type="match status" value="1"/>
</dbReference>
<dbReference type="CDD" id="cd09917">
    <property type="entry name" value="F-box_SF"/>
    <property type="match status" value="1"/>
</dbReference>
<sequence>MDESENKPSHPPVISTWSDLCPDLLRSVFELLSFTNLVRAKSVCKSWNSAWRSCTPKRNQIPWLILFPQENQTNSNNNSCALFVPDDKDNIYKTRDLGANFTRSRCVASYGSWLLMRDHVRNLYIINPLTLERIDLPQYYSLSKHLIRQPRLACLWVDNITRNYLVLWVLYDHMVYTRKGDGRWRTASTDRVGEPKQIVYNCKDHKVYFTTELSWIVFVWDFSDDIPKENQNLLPFDVAIYDLFDEGTVELSKYFYFRRMIATRVSGQVLVVTCMVQDSIWQFRIFEYDPLTTSWEKADDLGDEALILDMGFTVVAKDIIPAGLKRNSIYFSGSDHYKKDPDHIFVYDLGTRTTEHLPQSVVSSVGFSHARWFFPDITC</sequence>
<evidence type="ECO:0000259" key="1">
    <source>
        <dbReference type="SMART" id="SM00256"/>
    </source>
</evidence>
<accession>A0ABC8LTE0</accession>
<comment type="caution">
    <text evidence="2">The sequence shown here is derived from an EMBL/GenBank/DDBJ whole genome shotgun (WGS) entry which is preliminary data.</text>
</comment>
<dbReference type="SUPFAM" id="SSF81383">
    <property type="entry name" value="F-box domain"/>
    <property type="match status" value="1"/>
</dbReference>
<dbReference type="EMBL" id="CAKOAT010719598">
    <property type="protein sequence ID" value="CAH8386753.1"/>
    <property type="molecule type" value="Genomic_DNA"/>
</dbReference>
<protein>
    <recommendedName>
        <fullName evidence="1">F-box domain-containing protein</fullName>
    </recommendedName>
</protein>
<dbReference type="InterPro" id="IPR050942">
    <property type="entry name" value="F-box_BR-signaling"/>
</dbReference>
<dbReference type="PANTHER" id="PTHR44259">
    <property type="entry name" value="OS07G0183000 PROTEIN-RELATED"/>
    <property type="match status" value="1"/>
</dbReference>
<dbReference type="Pfam" id="PF00646">
    <property type="entry name" value="F-box"/>
    <property type="match status" value="1"/>
</dbReference>
<evidence type="ECO:0000313" key="3">
    <source>
        <dbReference type="Proteomes" id="UP001642260"/>
    </source>
</evidence>
<organism evidence="2 3">
    <name type="scientific">Eruca vesicaria subsp. sativa</name>
    <name type="common">Garden rocket</name>
    <name type="synonym">Eruca sativa</name>
    <dbReference type="NCBI Taxonomy" id="29727"/>
    <lineage>
        <taxon>Eukaryota</taxon>
        <taxon>Viridiplantae</taxon>
        <taxon>Streptophyta</taxon>
        <taxon>Embryophyta</taxon>
        <taxon>Tracheophyta</taxon>
        <taxon>Spermatophyta</taxon>
        <taxon>Magnoliopsida</taxon>
        <taxon>eudicotyledons</taxon>
        <taxon>Gunneridae</taxon>
        <taxon>Pentapetalae</taxon>
        <taxon>rosids</taxon>
        <taxon>malvids</taxon>
        <taxon>Brassicales</taxon>
        <taxon>Brassicaceae</taxon>
        <taxon>Brassiceae</taxon>
        <taxon>Eruca</taxon>
    </lineage>
</organism>
<reference evidence="2 3" key="1">
    <citation type="submission" date="2022-03" db="EMBL/GenBank/DDBJ databases">
        <authorList>
            <person name="Macdonald S."/>
            <person name="Ahmed S."/>
            <person name="Newling K."/>
        </authorList>
    </citation>
    <scope>NUCLEOTIDE SEQUENCE [LARGE SCALE GENOMIC DNA]</scope>
</reference>
<dbReference type="Proteomes" id="UP001642260">
    <property type="component" value="Unassembled WGS sequence"/>
</dbReference>
<name>A0ABC8LTE0_ERUVS</name>
<dbReference type="Gene3D" id="1.20.1280.50">
    <property type="match status" value="1"/>
</dbReference>
<dbReference type="SUPFAM" id="SSF75011">
    <property type="entry name" value="3-carboxy-cis,cis-mucoante lactonizing enzyme"/>
    <property type="match status" value="1"/>
</dbReference>
<dbReference type="InterPro" id="IPR001810">
    <property type="entry name" value="F-box_dom"/>
</dbReference>
<dbReference type="InterPro" id="IPR005174">
    <property type="entry name" value="KIB1-4_b-propeller"/>
</dbReference>
<proteinExistence type="predicted"/>
<feature type="domain" description="F-box" evidence="1">
    <location>
        <begin position="20"/>
        <end position="60"/>
    </location>
</feature>
<dbReference type="AlphaFoldDB" id="A0ABC8LTE0"/>
<keyword evidence="3" id="KW-1185">Reference proteome</keyword>
<gene>
    <name evidence="2" type="ORF">ERUC_LOCUS39236</name>
</gene>
<dbReference type="InterPro" id="IPR036047">
    <property type="entry name" value="F-box-like_dom_sf"/>
</dbReference>
<dbReference type="SMART" id="SM00256">
    <property type="entry name" value="FBOX"/>
    <property type="match status" value="1"/>
</dbReference>
<evidence type="ECO:0000313" key="2">
    <source>
        <dbReference type="EMBL" id="CAH8386753.1"/>
    </source>
</evidence>
<dbReference type="Pfam" id="PF03478">
    <property type="entry name" value="Beta-prop_KIB1-4"/>
    <property type="match status" value="1"/>
</dbReference>